<proteinExistence type="predicted"/>
<dbReference type="RefSeq" id="WP_014867766.1">
    <property type="nucleotide sequence ID" value="NZ_BSDU01000001.1"/>
</dbReference>
<dbReference type="GeneID" id="13353593"/>
<evidence type="ECO:0000313" key="3">
    <source>
        <dbReference type="Proteomes" id="UP000069850"/>
    </source>
</evidence>
<dbReference type="PANTHER" id="PTHR36505:SF1">
    <property type="entry name" value="BLR1072 PROTEIN"/>
    <property type="match status" value="1"/>
</dbReference>
<dbReference type="PANTHER" id="PTHR36505">
    <property type="entry name" value="BLR1072 PROTEIN"/>
    <property type="match status" value="1"/>
</dbReference>
<gene>
    <name evidence="2" type="ORF">MMAB1_2404</name>
</gene>
<name>A0A0X3BNE8_9EURY</name>
<dbReference type="Proteomes" id="UP000069850">
    <property type="component" value="Chromosome 1"/>
</dbReference>
<protein>
    <recommendedName>
        <fullName evidence="1">PRC-barrel domain-containing protein</fullName>
    </recommendedName>
</protein>
<dbReference type="SUPFAM" id="SSF50346">
    <property type="entry name" value="PRC-barrel domain"/>
    <property type="match status" value="1"/>
</dbReference>
<dbReference type="OMA" id="GTIDHIM"/>
<dbReference type="EMBL" id="LT158599">
    <property type="protein sequence ID" value="CVK33617.1"/>
    <property type="molecule type" value="Genomic_DNA"/>
</dbReference>
<feature type="domain" description="PRC-barrel" evidence="1">
    <location>
        <begin position="13"/>
        <end position="90"/>
    </location>
</feature>
<dbReference type="InterPro" id="IPR027275">
    <property type="entry name" value="PRC-brl_dom"/>
</dbReference>
<accession>A0A0X3BNE8</accession>
<dbReference type="Gene3D" id="2.30.30.240">
    <property type="entry name" value="PRC-barrel domain"/>
    <property type="match status" value="1"/>
</dbReference>
<sequence length="128" mass="14577">MRGATTQVETRNFLRGKDIADYSVRNPQGEDLGTIKDVMIDVNEGCIAYAALSFGGFMGLGDKLFAIPWAALQYNAADNYFILDVPKERLENAPGFDKDNWPTTAEREWLTGLYSHYGYTPYWERHTR</sequence>
<dbReference type="AlphaFoldDB" id="A0A0X3BNE8"/>
<organism evidence="2 3">
    <name type="scientific">Methanoculleus bourgensis</name>
    <dbReference type="NCBI Taxonomy" id="83986"/>
    <lineage>
        <taxon>Archaea</taxon>
        <taxon>Methanobacteriati</taxon>
        <taxon>Methanobacteriota</taxon>
        <taxon>Stenosarchaea group</taxon>
        <taxon>Methanomicrobia</taxon>
        <taxon>Methanomicrobiales</taxon>
        <taxon>Methanomicrobiaceae</taxon>
        <taxon>Methanoculleus</taxon>
    </lineage>
</organism>
<evidence type="ECO:0000259" key="1">
    <source>
        <dbReference type="Pfam" id="PF05239"/>
    </source>
</evidence>
<dbReference type="InterPro" id="IPR011033">
    <property type="entry name" value="PRC_barrel-like_sf"/>
</dbReference>
<dbReference type="KEGG" id="mema:MMAB1_2404"/>
<reference evidence="2 3" key="1">
    <citation type="submission" date="2016-01" db="EMBL/GenBank/DDBJ databases">
        <authorList>
            <person name="Manzoor S."/>
        </authorList>
    </citation>
    <scope>NUCLEOTIDE SEQUENCE [LARGE SCALE GENOMIC DNA]</scope>
    <source>
        <strain evidence="2">Methanoculleus sp MAB1</strain>
    </source>
</reference>
<evidence type="ECO:0000313" key="2">
    <source>
        <dbReference type="EMBL" id="CVK33617.1"/>
    </source>
</evidence>
<dbReference type="Pfam" id="PF05239">
    <property type="entry name" value="PRC"/>
    <property type="match status" value="1"/>
</dbReference>